<evidence type="ECO:0008006" key="3">
    <source>
        <dbReference type="Google" id="ProtNLM"/>
    </source>
</evidence>
<organism evidence="1 2">
    <name type="scientific">SAR86 cluster bacterium</name>
    <dbReference type="NCBI Taxonomy" id="2030880"/>
    <lineage>
        <taxon>Bacteria</taxon>
        <taxon>Pseudomonadati</taxon>
        <taxon>Pseudomonadota</taxon>
        <taxon>Gammaproteobacteria</taxon>
        <taxon>SAR86 cluster</taxon>
    </lineage>
</organism>
<accession>A0A2A5CBF2</accession>
<dbReference type="Proteomes" id="UP000228987">
    <property type="component" value="Unassembled WGS sequence"/>
</dbReference>
<comment type="caution">
    <text evidence="1">The sequence shown here is derived from an EMBL/GenBank/DDBJ whole genome shotgun (WGS) entry which is preliminary data.</text>
</comment>
<protein>
    <recommendedName>
        <fullName evidence="3">AbiEi antitoxin C-terminal domain-containing protein</fullName>
    </recommendedName>
</protein>
<gene>
    <name evidence="1" type="ORF">COA71_08575</name>
</gene>
<evidence type="ECO:0000313" key="1">
    <source>
        <dbReference type="EMBL" id="PCJ41093.1"/>
    </source>
</evidence>
<dbReference type="AlphaFoldDB" id="A0A2A5CBF2"/>
<reference evidence="2" key="1">
    <citation type="submission" date="2017-08" db="EMBL/GenBank/DDBJ databases">
        <title>A dynamic microbial community with high functional redundancy inhabits the cold, oxic subseafloor aquifer.</title>
        <authorList>
            <person name="Tully B.J."/>
            <person name="Wheat C.G."/>
            <person name="Glazer B.T."/>
            <person name="Huber J.A."/>
        </authorList>
    </citation>
    <scope>NUCLEOTIDE SEQUENCE [LARGE SCALE GENOMIC DNA]</scope>
</reference>
<dbReference type="EMBL" id="NVWI01000006">
    <property type="protein sequence ID" value="PCJ41093.1"/>
    <property type="molecule type" value="Genomic_DNA"/>
</dbReference>
<proteinExistence type="predicted"/>
<name>A0A2A5CBF2_9GAMM</name>
<sequence>MKSISNKQQRLAVLLRATSGTIRVKDAMAALALDRQHASKLLAGWHNQGAIRRVSHGLYVPVQPSSLGQTQVLEDPWVLVPELYEPAYVGGWSALEYWELTEQLFRSVCVLTHKRTVYGETKHQGINFFIKYISGKNFFGTKTLWRGSVKIKISDPYKTMLDIIDDPYLGAGLQHSQDCLSEFKKIYSKQSDLDQLLEYAIQINNGALFKKLGYLSERLEFKASFVSACAKRLTTGYAYLDKRSENNKLITRWRLWVPQGMSND</sequence>
<evidence type="ECO:0000313" key="2">
    <source>
        <dbReference type="Proteomes" id="UP000228987"/>
    </source>
</evidence>